<dbReference type="Proteomes" id="UP001500631">
    <property type="component" value="Unassembled WGS sequence"/>
</dbReference>
<dbReference type="Gene3D" id="3.40.50.300">
    <property type="entry name" value="P-loop containing nucleotide triphosphate hydrolases"/>
    <property type="match status" value="1"/>
</dbReference>
<dbReference type="CDD" id="cd00093">
    <property type="entry name" value="HTH_XRE"/>
    <property type="match status" value="1"/>
</dbReference>
<protein>
    <submittedName>
        <fullName evidence="2">ATPase</fullName>
    </submittedName>
</protein>
<comment type="caution">
    <text evidence="2">The sequence shown here is derived from an EMBL/GenBank/DDBJ whole genome shotgun (WGS) entry which is preliminary data.</text>
</comment>
<sequence>MIELLKTHMDEHNLTQRQVADQLEVSPAQVNQYLKGAYAGDVPKLEIKIKQLIERKREKILDKSNFSYVETPKSKKAMDMIRYAHVEDDIVLITGGAGLGKTQTLKEYARRNVDVILIETEPSYTPKVLLKELCQKLGVDDRGSLHTMTEVIVTKLKVSKRLIMIDEAELLPYKALETLRRIHDKAEVGLVLAGLPRLLMNLKGKRSQHVQLYSRVGFHYTLGDKLDEQDIYALATSTLGTEEFNETLFKACGANARRLNKLLRGAIRLSKINKCKINEEMIQQFATMLIH</sequence>
<dbReference type="Gene3D" id="1.10.260.40">
    <property type="entry name" value="lambda repressor-like DNA-binding domains"/>
    <property type="match status" value="1"/>
</dbReference>
<evidence type="ECO:0000313" key="2">
    <source>
        <dbReference type="EMBL" id="GAA5102637.1"/>
    </source>
</evidence>
<feature type="domain" description="HTH cro/C1-type" evidence="1">
    <location>
        <begin position="5"/>
        <end position="46"/>
    </location>
</feature>
<accession>A0ABP9MV96</accession>
<evidence type="ECO:0000313" key="3">
    <source>
        <dbReference type="Proteomes" id="UP001500631"/>
    </source>
</evidence>
<dbReference type="InterPro" id="IPR027417">
    <property type="entry name" value="P-loop_NTPase"/>
</dbReference>
<dbReference type="InterPro" id="IPR001387">
    <property type="entry name" value="Cro/C1-type_HTH"/>
</dbReference>
<gene>
    <name evidence="2" type="ORF">GCM10023338_20160</name>
</gene>
<dbReference type="EMBL" id="BAABKE010000007">
    <property type="protein sequence ID" value="GAA5102637.1"/>
    <property type="molecule type" value="Genomic_DNA"/>
</dbReference>
<proteinExistence type="predicted"/>
<organism evidence="2 3">
    <name type="scientific">Wohlfahrtiimonas larvae</name>
    <dbReference type="NCBI Taxonomy" id="1157986"/>
    <lineage>
        <taxon>Bacteria</taxon>
        <taxon>Pseudomonadati</taxon>
        <taxon>Pseudomonadota</taxon>
        <taxon>Gammaproteobacteria</taxon>
        <taxon>Cardiobacteriales</taxon>
        <taxon>Ignatzschineriaceae</taxon>
        <taxon>Wohlfahrtiimonas</taxon>
    </lineage>
</organism>
<dbReference type="SUPFAM" id="SSF52540">
    <property type="entry name" value="P-loop containing nucleoside triphosphate hydrolases"/>
    <property type="match status" value="1"/>
</dbReference>
<keyword evidence="3" id="KW-1185">Reference proteome</keyword>
<evidence type="ECO:0000259" key="1">
    <source>
        <dbReference type="PROSITE" id="PS50943"/>
    </source>
</evidence>
<dbReference type="SUPFAM" id="SSF47413">
    <property type="entry name" value="lambda repressor-like DNA-binding domains"/>
    <property type="match status" value="1"/>
</dbReference>
<dbReference type="Pfam" id="PF13401">
    <property type="entry name" value="AAA_22"/>
    <property type="match status" value="1"/>
</dbReference>
<dbReference type="RefSeq" id="WP_077926571.1">
    <property type="nucleotide sequence ID" value="NZ_BAABKE010000007.1"/>
</dbReference>
<reference evidence="3" key="1">
    <citation type="journal article" date="2019" name="Int. J. Syst. Evol. Microbiol.">
        <title>The Global Catalogue of Microorganisms (GCM) 10K type strain sequencing project: providing services to taxonomists for standard genome sequencing and annotation.</title>
        <authorList>
            <consortium name="The Broad Institute Genomics Platform"/>
            <consortium name="The Broad Institute Genome Sequencing Center for Infectious Disease"/>
            <person name="Wu L."/>
            <person name="Ma J."/>
        </authorList>
    </citation>
    <scope>NUCLEOTIDE SEQUENCE [LARGE SCALE GENOMIC DNA]</scope>
    <source>
        <strain evidence="3">JCM 18424</strain>
    </source>
</reference>
<dbReference type="InterPro" id="IPR052026">
    <property type="entry name" value="ExeA_AAA_ATPase_DNA-bind"/>
</dbReference>
<dbReference type="InterPro" id="IPR049945">
    <property type="entry name" value="AAA_22"/>
</dbReference>
<dbReference type="PANTHER" id="PTHR35894">
    <property type="entry name" value="GENERAL SECRETION PATHWAY PROTEIN A-RELATED"/>
    <property type="match status" value="1"/>
</dbReference>
<dbReference type="PROSITE" id="PS50943">
    <property type="entry name" value="HTH_CROC1"/>
    <property type="match status" value="1"/>
</dbReference>
<dbReference type="PANTHER" id="PTHR35894:SF5">
    <property type="entry name" value="MU-LIKE PROPHAGE FLUMU DNA TRANSPOSITION PROTEIN B"/>
    <property type="match status" value="1"/>
</dbReference>
<name>A0ABP9MV96_9GAMM</name>
<dbReference type="InterPro" id="IPR010982">
    <property type="entry name" value="Lambda_DNA-bd_dom_sf"/>
</dbReference>